<dbReference type="AlphaFoldDB" id="A0A0G0KLX3"/>
<protein>
    <submittedName>
        <fullName evidence="2">Uncharacterized protein</fullName>
    </submittedName>
</protein>
<feature type="transmembrane region" description="Helical" evidence="1">
    <location>
        <begin position="50"/>
        <end position="75"/>
    </location>
</feature>
<reference evidence="2 3" key="1">
    <citation type="journal article" date="2015" name="Nature">
        <title>rRNA introns, odd ribosomes, and small enigmatic genomes across a large radiation of phyla.</title>
        <authorList>
            <person name="Brown C.T."/>
            <person name="Hug L.A."/>
            <person name="Thomas B.C."/>
            <person name="Sharon I."/>
            <person name="Castelle C.J."/>
            <person name="Singh A."/>
            <person name="Wilkins M.J."/>
            <person name="Williams K.H."/>
            <person name="Banfield J.F."/>
        </authorList>
    </citation>
    <scope>NUCLEOTIDE SEQUENCE [LARGE SCALE GENOMIC DNA]</scope>
</reference>
<dbReference type="EMBL" id="LBVC01000070">
    <property type="protein sequence ID" value="KKQ76500.1"/>
    <property type="molecule type" value="Genomic_DNA"/>
</dbReference>
<comment type="caution">
    <text evidence="2">The sequence shown here is derived from an EMBL/GenBank/DDBJ whole genome shotgun (WGS) entry which is preliminary data.</text>
</comment>
<proteinExistence type="predicted"/>
<name>A0A0G0KLX3_9BACT</name>
<evidence type="ECO:0000256" key="1">
    <source>
        <dbReference type="SAM" id="Phobius"/>
    </source>
</evidence>
<feature type="transmembrane region" description="Helical" evidence="1">
    <location>
        <begin position="95"/>
        <end position="116"/>
    </location>
</feature>
<accession>A0A0G0KLX3</accession>
<dbReference type="Proteomes" id="UP000034324">
    <property type="component" value="Unassembled WGS sequence"/>
</dbReference>
<evidence type="ECO:0000313" key="3">
    <source>
        <dbReference type="Proteomes" id="UP000034324"/>
    </source>
</evidence>
<keyword evidence="1" id="KW-0812">Transmembrane</keyword>
<organism evidence="2 3">
    <name type="scientific">Candidatus Daviesbacteria bacterium GW2011_GWF2_38_6</name>
    <dbReference type="NCBI Taxonomy" id="1618432"/>
    <lineage>
        <taxon>Bacteria</taxon>
        <taxon>Candidatus Daviesiibacteriota</taxon>
    </lineage>
</organism>
<keyword evidence="1" id="KW-0472">Membrane</keyword>
<sequence length="141" mass="15118">MFVDGLVELRRGLGQNVEKARSGLDQFLLDERGLNRWTLKNIAIGLGKGLIVASSMLAAGYVGVGLGLSISSEILGPFKDIVYSEPSIESGLKMSLSLLTPGVLGIGGMIGAVELTGRLVNWLPRRTSTEEIMQFLAQKRS</sequence>
<evidence type="ECO:0000313" key="2">
    <source>
        <dbReference type="EMBL" id="KKQ76500.1"/>
    </source>
</evidence>
<gene>
    <name evidence="2" type="ORF">US99_C0070G0002</name>
</gene>
<keyword evidence="1" id="KW-1133">Transmembrane helix</keyword>